<evidence type="ECO:0000313" key="1">
    <source>
        <dbReference type="EMBL" id="KAK9689159.1"/>
    </source>
</evidence>
<protein>
    <submittedName>
        <fullName evidence="1">Uncharacterized protein</fullName>
    </submittedName>
</protein>
<keyword evidence="2" id="KW-1185">Reference proteome</keyword>
<reference evidence="1" key="1">
    <citation type="submission" date="2024-03" db="EMBL/GenBank/DDBJ databases">
        <title>WGS assembly of Saponaria officinalis var. Norfolk2.</title>
        <authorList>
            <person name="Jenkins J."/>
            <person name="Shu S."/>
            <person name="Grimwood J."/>
            <person name="Barry K."/>
            <person name="Goodstein D."/>
            <person name="Schmutz J."/>
            <person name="Leebens-Mack J."/>
            <person name="Osbourn A."/>
        </authorList>
    </citation>
    <scope>NUCLEOTIDE SEQUENCE [LARGE SCALE GENOMIC DNA]</scope>
    <source>
        <strain evidence="1">JIC</strain>
    </source>
</reference>
<dbReference type="Proteomes" id="UP001443914">
    <property type="component" value="Unassembled WGS sequence"/>
</dbReference>
<accession>A0AAW1IHQ0</accession>
<gene>
    <name evidence="1" type="ORF">RND81_09G039500</name>
</gene>
<dbReference type="EMBL" id="JBDFQZ010000009">
    <property type="protein sequence ID" value="KAK9689159.1"/>
    <property type="molecule type" value="Genomic_DNA"/>
</dbReference>
<evidence type="ECO:0000313" key="2">
    <source>
        <dbReference type="Proteomes" id="UP001443914"/>
    </source>
</evidence>
<dbReference type="AlphaFoldDB" id="A0AAW1IHQ0"/>
<comment type="caution">
    <text evidence="1">The sequence shown here is derived from an EMBL/GenBank/DDBJ whole genome shotgun (WGS) entry which is preliminary data.</text>
</comment>
<name>A0AAW1IHQ0_SAPOF</name>
<proteinExistence type="predicted"/>
<sequence>MNNVRLFMIKYEIEILNMEEKYVHPGRRKFRGSRPQVTNLHHFRVELFLSVIDLQLQEFEKRFDESPSELSMKIVETEKHETHSRAYMLLKLTLLLPKDLFLTVSIDELVDKFQNMRTQREQL</sequence>
<organism evidence="1 2">
    <name type="scientific">Saponaria officinalis</name>
    <name type="common">Common soapwort</name>
    <name type="synonym">Lychnis saponaria</name>
    <dbReference type="NCBI Taxonomy" id="3572"/>
    <lineage>
        <taxon>Eukaryota</taxon>
        <taxon>Viridiplantae</taxon>
        <taxon>Streptophyta</taxon>
        <taxon>Embryophyta</taxon>
        <taxon>Tracheophyta</taxon>
        <taxon>Spermatophyta</taxon>
        <taxon>Magnoliopsida</taxon>
        <taxon>eudicotyledons</taxon>
        <taxon>Gunneridae</taxon>
        <taxon>Pentapetalae</taxon>
        <taxon>Caryophyllales</taxon>
        <taxon>Caryophyllaceae</taxon>
        <taxon>Caryophylleae</taxon>
        <taxon>Saponaria</taxon>
    </lineage>
</organism>